<proteinExistence type="predicted"/>
<keyword evidence="2" id="KW-1185">Reference proteome</keyword>
<dbReference type="Proteomes" id="UP000686327">
    <property type="component" value="Unassembled WGS sequence"/>
</dbReference>
<reference evidence="2" key="1">
    <citation type="submission" date="2023-07" db="EMBL/GenBank/DDBJ databases">
        <title>Cedecea davisae an AmpC producer and its therapeutic implications.</title>
        <authorList>
            <person name="Notter J."/>
        </authorList>
    </citation>
    <scope>NUCLEOTIDE SEQUENCE [LARGE SCALE GENOMIC DNA]</scope>
    <source>
        <strain evidence="2">1</strain>
    </source>
</reference>
<evidence type="ECO:0000313" key="2">
    <source>
        <dbReference type="Proteomes" id="UP000686327"/>
    </source>
</evidence>
<evidence type="ECO:0000313" key="1">
    <source>
        <dbReference type="EMBL" id="MBU4680529.1"/>
    </source>
</evidence>
<sequence length="368" mass="38996">MSSIPANSINAYQVPIKSLSNEDYVDQVGANPTKSQGAKESINTPVFVDSAVKNVITAAGLKEIAPDIPKGKIEADPINFSKQVEQLHSSFSRLSTDQITKAYTEAGKELAVLAQKSGFDITTIANGFSGRAAAILQTISVAAQQAQNIMREQASANSIVARHLGESSAKQTIAAGQANKNMVDKQAGISMAASGVSAGVQAKGLNNANKAIKVHGTKEVNLNRSADNLAAKASPGKRVGLGKENKTDVELLKKQPNNLRHDAKIETMQQQMRANDAMRMQMQGQMLGQGGQSIASLSSSSGHVEKANADAKAQINKTDENIFAGRKDSDEREQQSIAKFKADLLALLAQLLANRSNTISSMTNNIKG</sequence>
<name>A0ABS6DBC8_9ENTR</name>
<evidence type="ECO:0008006" key="3">
    <source>
        <dbReference type="Google" id="ProtNLM"/>
    </source>
</evidence>
<dbReference type="EMBL" id="JAGRYU010000002">
    <property type="protein sequence ID" value="MBU4680529.1"/>
    <property type="molecule type" value="Genomic_DNA"/>
</dbReference>
<accession>A0ABS6DBC8</accession>
<protein>
    <recommendedName>
        <fullName evidence="3">Type III secretion target, IpaC/SipC family</fullName>
    </recommendedName>
</protein>
<gene>
    <name evidence="1" type="ORF">KC222_00690</name>
</gene>
<comment type="caution">
    <text evidence="1">The sequence shown here is derived from an EMBL/GenBank/DDBJ whole genome shotgun (WGS) entry which is preliminary data.</text>
</comment>
<organism evidence="1 2">
    <name type="scientific">Cedecea davisae</name>
    <dbReference type="NCBI Taxonomy" id="158484"/>
    <lineage>
        <taxon>Bacteria</taxon>
        <taxon>Pseudomonadati</taxon>
        <taxon>Pseudomonadota</taxon>
        <taxon>Gammaproteobacteria</taxon>
        <taxon>Enterobacterales</taxon>
        <taxon>Enterobacteriaceae</taxon>
        <taxon>Cedecea</taxon>
    </lineage>
</organism>
<dbReference type="RefSeq" id="WP_216374235.1">
    <property type="nucleotide sequence ID" value="NZ_JAGRYT010000001.1"/>
</dbReference>